<dbReference type="EMBL" id="JANPWB010000008">
    <property type="protein sequence ID" value="KAJ1167464.1"/>
    <property type="molecule type" value="Genomic_DNA"/>
</dbReference>
<dbReference type="Proteomes" id="UP001066276">
    <property type="component" value="Chromosome 4_2"/>
</dbReference>
<sequence length="144" mass="15955">MITLLYKQKGDREDLKNWRSILLLNVDYKILAKAMANRLKKVSSLAEKAGGEVMGGETGEDESETGTLEPPEADDRGELFGPAERDPASASVHRTSVTSAASNGQGHQENNLPLHLRQRSARHRHHPEGNLCVSLREEDSEDQR</sequence>
<evidence type="ECO:0000313" key="2">
    <source>
        <dbReference type="EMBL" id="KAJ1167464.1"/>
    </source>
</evidence>
<feature type="compositionally biased region" description="Basic residues" evidence="1">
    <location>
        <begin position="116"/>
        <end position="126"/>
    </location>
</feature>
<evidence type="ECO:0000256" key="1">
    <source>
        <dbReference type="SAM" id="MobiDB-lite"/>
    </source>
</evidence>
<name>A0AAV7STK8_PLEWA</name>
<feature type="region of interest" description="Disordered" evidence="1">
    <location>
        <begin position="45"/>
        <end position="144"/>
    </location>
</feature>
<protein>
    <submittedName>
        <fullName evidence="2">Uncharacterized protein</fullName>
    </submittedName>
</protein>
<accession>A0AAV7STK8</accession>
<feature type="compositionally biased region" description="Polar residues" evidence="1">
    <location>
        <begin position="92"/>
        <end position="111"/>
    </location>
</feature>
<feature type="compositionally biased region" description="Basic and acidic residues" evidence="1">
    <location>
        <begin position="73"/>
        <end position="87"/>
    </location>
</feature>
<dbReference type="AlphaFoldDB" id="A0AAV7STK8"/>
<proteinExistence type="predicted"/>
<comment type="caution">
    <text evidence="2">The sequence shown here is derived from an EMBL/GenBank/DDBJ whole genome shotgun (WGS) entry which is preliminary data.</text>
</comment>
<keyword evidence="3" id="KW-1185">Reference proteome</keyword>
<evidence type="ECO:0000313" key="3">
    <source>
        <dbReference type="Proteomes" id="UP001066276"/>
    </source>
</evidence>
<reference evidence="2" key="1">
    <citation type="journal article" date="2022" name="bioRxiv">
        <title>Sequencing and chromosome-scale assembly of the giantPleurodeles waltlgenome.</title>
        <authorList>
            <person name="Brown T."/>
            <person name="Elewa A."/>
            <person name="Iarovenko S."/>
            <person name="Subramanian E."/>
            <person name="Araus A.J."/>
            <person name="Petzold A."/>
            <person name="Susuki M."/>
            <person name="Suzuki K.-i.T."/>
            <person name="Hayashi T."/>
            <person name="Toyoda A."/>
            <person name="Oliveira C."/>
            <person name="Osipova E."/>
            <person name="Leigh N.D."/>
            <person name="Simon A."/>
            <person name="Yun M.H."/>
        </authorList>
    </citation>
    <scope>NUCLEOTIDE SEQUENCE</scope>
    <source>
        <strain evidence="2">20211129_DDA</strain>
        <tissue evidence="2">Liver</tissue>
    </source>
</reference>
<organism evidence="2 3">
    <name type="scientific">Pleurodeles waltl</name>
    <name type="common">Iberian ribbed newt</name>
    <dbReference type="NCBI Taxonomy" id="8319"/>
    <lineage>
        <taxon>Eukaryota</taxon>
        <taxon>Metazoa</taxon>
        <taxon>Chordata</taxon>
        <taxon>Craniata</taxon>
        <taxon>Vertebrata</taxon>
        <taxon>Euteleostomi</taxon>
        <taxon>Amphibia</taxon>
        <taxon>Batrachia</taxon>
        <taxon>Caudata</taxon>
        <taxon>Salamandroidea</taxon>
        <taxon>Salamandridae</taxon>
        <taxon>Pleurodelinae</taxon>
        <taxon>Pleurodeles</taxon>
    </lineage>
</organism>
<gene>
    <name evidence="2" type="ORF">NDU88_007855</name>
</gene>